<evidence type="ECO:0000313" key="2">
    <source>
        <dbReference type="Proteomes" id="UP000199400"/>
    </source>
</evidence>
<gene>
    <name evidence="1" type="ORF">SAMN02745121_08839</name>
</gene>
<organism evidence="1 2">
    <name type="scientific">Nannocystis exedens</name>
    <dbReference type="NCBI Taxonomy" id="54"/>
    <lineage>
        <taxon>Bacteria</taxon>
        <taxon>Pseudomonadati</taxon>
        <taxon>Myxococcota</taxon>
        <taxon>Polyangia</taxon>
        <taxon>Nannocystales</taxon>
        <taxon>Nannocystaceae</taxon>
        <taxon>Nannocystis</taxon>
    </lineage>
</organism>
<dbReference type="STRING" id="54.SAMN02745121_08839"/>
<proteinExistence type="predicted"/>
<sequence>MSASSLPFPTRPQRSRELVLKHFWRCDDKRCPDESFHFSIVIPNGWGALDTPVTPPTVGGPLVSLGVYRNATLVTAEVEVHACMLTREVAPAQWLDIYLDRLGVELLERREVRTEGGTVADVLTRSPTSDEPLVTRWLAMKNYNRLFLIEGRALAPNYPSEAEAIFLAVTSVSLLNPVDWPLAERLLSYSRHLPGDFLLLYPESWTLTEDPGNDERALQIKLVQRVENVAVGTLAFVTVARDAESDPHKLLARFIDDVRRAGATLEVPPLLPGEPRRDFERTWHATAVAALGPVPMEVRAWIGERPDAWFFLGLYGPARAADDECWAVNTRAFEVVLRYLKVE</sequence>
<reference evidence="2" key="1">
    <citation type="submission" date="2016-10" db="EMBL/GenBank/DDBJ databases">
        <authorList>
            <person name="Varghese N."/>
            <person name="Submissions S."/>
        </authorList>
    </citation>
    <scope>NUCLEOTIDE SEQUENCE [LARGE SCALE GENOMIC DNA]</scope>
    <source>
        <strain evidence="2">ATCC 25963</strain>
    </source>
</reference>
<dbReference type="RefSeq" id="WP_096326506.1">
    <property type="nucleotide sequence ID" value="NZ_FOMX01000072.1"/>
</dbReference>
<accession>A0A1I2IP82</accession>
<dbReference type="Proteomes" id="UP000199400">
    <property type="component" value="Unassembled WGS sequence"/>
</dbReference>
<dbReference type="EMBL" id="FOMX01000072">
    <property type="protein sequence ID" value="SFF43443.1"/>
    <property type="molecule type" value="Genomic_DNA"/>
</dbReference>
<keyword evidence="2" id="KW-1185">Reference proteome</keyword>
<evidence type="ECO:0000313" key="1">
    <source>
        <dbReference type="EMBL" id="SFF43443.1"/>
    </source>
</evidence>
<name>A0A1I2IP82_9BACT</name>
<dbReference type="AlphaFoldDB" id="A0A1I2IP82"/>
<protein>
    <submittedName>
        <fullName evidence="1">Uncharacterized protein</fullName>
    </submittedName>
</protein>